<name>A0A2U1IXU9_SMIAN</name>
<sequence>MEPSAGVTMTGSSSKSKEIPPKTINDIPPKESTSLKMPTIFPGAPGAPIFDGEGLSEFLLYYEIITVKVSSAEKTMLFPYYCNANVRSKVTKSNAYIDRNWEEFKIVLGDYYDKEDDEHKINESIQSLISKGTSLKNIRTFLHQFEYLCKKKEKFSTTSDREKIGMLIKSIDSHDLSRIENNIYGIDGKLMSYSELTKALKSHSEMQKTFENMIGKSMGESNKAEINKDNEVSELTEMMKKMCLKMDSIIDRNLTNTSDKKPTYQRTVQCIYCDGEHRKLDCSLLIKDKESGVIKIGANGFIEDKMGNRLAPNWGKGGMRLLINKNFSNARLATLSDDLFDEYALEWSYENEGQEIDQDDFKNLVNTLAAKRHKEKDSNEEAIKKREKKSRNRMDVDIDDIPLIERIENAEINNKSDKTVSDSEFNPAYKMVSKIVNKDKENSVSEKIKELQIHLSLEELFSVSPVIRKRFTDQLRVRREPVVNLSTIKKNNSLNNGESEKMIQESRE</sequence>
<dbReference type="EMBL" id="MBFU01000772">
    <property type="protein sequence ID" value="PVZ97628.1"/>
    <property type="molecule type" value="Genomic_DNA"/>
</dbReference>
<reference evidence="2 3" key="1">
    <citation type="journal article" date="2018" name="MBio">
        <title>Comparative Genomics Reveals the Core Gene Toolbox for the Fungus-Insect Symbiosis.</title>
        <authorList>
            <person name="Wang Y."/>
            <person name="Stata M."/>
            <person name="Wang W."/>
            <person name="Stajich J.E."/>
            <person name="White M.M."/>
            <person name="Moncalvo J.M."/>
        </authorList>
    </citation>
    <scope>NUCLEOTIDE SEQUENCE [LARGE SCALE GENOMIC DNA]</scope>
    <source>
        <strain evidence="2 3">AUS-126-30</strain>
    </source>
</reference>
<evidence type="ECO:0000313" key="2">
    <source>
        <dbReference type="EMBL" id="PVZ97628.1"/>
    </source>
</evidence>
<evidence type="ECO:0000256" key="1">
    <source>
        <dbReference type="SAM" id="MobiDB-lite"/>
    </source>
</evidence>
<dbReference type="AlphaFoldDB" id="A0A2U1IXU9"/>
<organism evidence="2 3">
    <name type="scientific">Smittium angustum</name>
    <dbReference type="NCBI Taxonomy" id="133377"/>
    <lineage>
        <taxon>Eukaryota</taxon>
        <taxon>Fungi</taxon>
        <taxon>Fungi incertae sedis</taxon>
        <taxon>Zoopagomycota</taxon>
        <taxon>Kickxellomycotina</taxon>
        <taxon>Harpellomycetes</taxon>
        <taxon>Harpellales</taxon>
        <taxon>Legeriomycetaceae</taxon>
        <taxon>Smittium</taxon>
    </lineage>
</organism>
<protein>
    <submittedName>
        <fullName evidence="2">Uncharacterized protein</fullName>
    </submittedName>
</protein>
<accession>A0A2U1IXU9</accession>
<keyword evidence="3" id="KW-1185">Reference proteome</keyword>
<gene>
    <name evidence="2" type="ORF">BB558_006409</name>
</gene>
<dbReference type="Proteomes" id="UP000245591">
    <property type="component" value="Unassembled WGS sequence"/>
</dbReference>
<evidence type="ECO:0000313" key="3">
    <source>
        <dbReference type="Proteomes" id="UP000245591"/>
    </source>
</evidence>
<comment type="caution">
    <text evidence="2">The sequence shown here is derived from an EMBL/GenBank/DDBJ whole genome shotgun (WGS) entry which is preliminary data.</text>
</comment>
<proteinExistence type="predicted"/>
<feature type="region of interest" description="Disordered" evidence="1">
    <location>
        <begin position="1"/>
        <end position="29"/>
    </location>
</feature>